<dbReference type="AlphaFoldDB" id="A0A1B6CQ44"/>
<dbReference type="PANTHER" id="PTHR46512">
    <property type="entry name" value="PEPTIDYLPROLYL ISOMERASE"/>
    <property type="match status" value="1"/>
</dbReference>
<protein>
    <recommendedName>
        <fullName evidence="3">BDBT FKBP like N-terminal domain-containing protein</fullName>
    </recommendedName>
</protein>
<accession>A0A1B6CQ44</accession>
<keyword evidence="2" id="KW-0175">Coiled coil</keyword>
<dbReference type="Gene3D" id="1.25.40.10">
    <property type="entry name" value="Tetratricopeptide repeat domain"/>
    <property type="match status" value="1"/>
</dbReference>
<dbReference type="PROSITE" id="PS50005">
    <property type="entry name" value="TPR"/>
    <property type="match status" value="1"/>
</dbReference>
<feature type="domain" description="BDBT FKBP like N-terminal" evidence="3">
    <location>
        <begin position="5"/>
        <end position="105"/>
    </location>
</feature>
<dbReference type="InterPro" id="IPR019734">
    <property type="entry name" value="TPR_rpt"/>
</dbReference>
<dbReference type="SMART" id="SM00028">
    <property type="entry name" value="TPR"/>
    <property type="match status" value="2"/>
</dbReference>
<gene>
    <name evidence="4" type="ORF">g.42171</name>
</gene>
<dbReference type="Pfam" id="PF13181">
    <property type="entry name" value="TPR_8"/>
    <property type="match status" value="1"/>
</dbReference>
<evidence type="ECO:0000256" key="1">
    <source>
        <dbReference type="PROSITE-ProRule" id="PRU00339"/>
    </source>
</evidence>
<reference evidence="4" key="1">
    <citation type="submission" date="2015-12" db="EMBL/GenBank/DDBJ databases">
        <title>De novo transcriptome assembly of four potential Pierce s Disease insect vectors from Arizona vineyards.</title>
        <authorList>
            <person name="Tassone E.E."/>
        </authorList>
    </citation>
    <scope>NUCLEOTIDE SEQUENCE</scope>
</reference>
<organism evidence="4">
    <name type="scientific">Clastoptera arizonana</name>
    <name type="common">Arizona spittle bug</name>
    <dbReference type="NCBI Taxonomy" id="38151"/>
    <lineage>
        <taxon>Eukaryota</taxon>
        <taxon>Metazoa</taxon>
        <taxon>Ecdysozoa</taxon>
        <taxon>Arthropoda</taxon>
        <taxon>Hexapoda</taxon>
        <taxon>Insecta</taxon>
        <taxon>Pterygota</taxon>
        <taxon>Neoptera</taxon>
        <taxon>Paraneoptera</taxon>
        <taxon>Hemiptera</taxon>
        <taxon>Auchenorrhyncha</taxon>
        <taxon>Cercopoidea</taxon>
        <taxon>Clastopteridae</taxon>
        <taxon>Clastoptera</taxon>
    </lineage>
</organism>
<dbReference type="InterPro" id="IPR050754">
    <property type="entry name" value="FKBP4/5/8-like"/>
</dbReference>
<proteinExistence type="predicted"/>
<evidence type="ECO:0000259" key="3">
    <source>
        <dbReference type="Pfam" id="PF18023"/>
    </source>
</evidence>
<keyword evidence="1" id="KW-0802">TPR repeat</keyword>
<evidence type="ECO:0000256" key="2">
    <source>
        <dbReference type="SAM" id="Coils"/>
    </source>
</evidence>
<dbReference type="InterPro" id="IPR040478">
    <property type="entry name" value="FKBP_N_2"/>
</dbReference>
<name>A0A1B6CQ44_9HEMI</name>
<dbReference type="SUPFAM" id="SSF48452">
    <property type="entry name" value="TPR-like"/>
    <property type="match status" value="1"/>
</dbReference>
<feature type="repeat" description="TPR" evidence="1">
    <location>
        <begin position="204"/>
        <end position="237"/>
    </location>
</feature>
<sequence length="267" mass="30545">MSLSWNCQSGSVHKDIIVHVKAAEKPKQYATCVIDVVVILGKFEGNFKSEIITNGGNTNLKINECDTELDRQIEKCVRTMSCTDKCQLTITFFESVVKFTIELISFTSEVDVFELTLEQKLELAKLHKFKGVELFKIGRDLDSFLRFSKAVKLLITVLDKENEDVKQLYITVCNNMSWCHLKKGHLTESLTLSNKVLGICPNNVKALLRRADVYDKLDDLESAANDLRQVIKLETANKIARDKLIIIEHKLRVENTKYINVVKKMFR</sequence>
<dbReference type="EMBL" id="GEDC01021662">
    <property type="protein sequence ID" value="JAS15636.1"/>
    <property type="molecule type" value="Transcribed_RNA"/>
</dbReference>
<dbReference type="PANTHER" id="PTHR46512:SF10">
    <property type="entry name" value="FK506-BINDING PROTEIN-LIKE"/>
    <property type="match status" value="1"/>
</dbReference>
<dbReference type="InterPro" id="IPR011990">
    <property type="entry name" value="TPR-like_helical_dom_sf"/>
</dbReference>
<dbReference type="Pfam" id="PF18023">
    <property type="entry name" value="FKBP_N_2"/>
    <property type="match status" value="1"/>
</dbReference>
<evidence type="ECO:0000313" key="4">
    <source>
        <dbReference type="EMBL" id="JAS15636.1"/>
    </source>
</evidence>
<feature type="coiled-coil region" evidence="2">
    <location>
        <begin position="210"/>
        <end position="237"/>
    </location>
</feature>